<dbReference type="AlphaFoldDB" id="A0A6J4K1L0"/>
<organism evidence="1">
    <name type="scientific">uncultured Chloroflexota bacterium</name>
    <dbReference type="NCBI Taxonomy" id="166587"/>
    <lineage>
        <taxon>Bacteria</taxon>
        <taxon>Bacillati</taxon>
        <taxon>Chloroflexota</taxon>
        <taxon>environmental samples</taxon>
    </lineage>
</organism>
<sequence>MSVSTGGPDVEVEKLLRWWMRWRAWAWIGAQDMGLAVRWGL</sequence>
<evidence type="ECO:0000313" key="1">
    <source>
        <dbReference type="EMBL" id="CAA9293187.1"/>
    </source>
</evidence>
<gene>
    <name evidence="1" type="ORF">AVDCRST_MAG77-4932</name>
</gene>
<name>A0A6J4K1L0_9CHLR</name>
<dbReference type="EMBL" id="CADCTC010000259">
    <property type="protein sequence ID" value="CAA9293187.1"/>
    <property type="molecule type" value="Genomic_DNA"/>
</dbReference>
<accession>A0A6J4K1L0</accession>
<proteinExistence type="predicted"/>
<protein>
    <submittedName>
        <fullName evidence="1">Uncharacterized protein</fullName>
    </submittedName>
</protein>
<reference evidence="1" key="1">
    <citation type="submission" date="2020-02" db="EMBL/GenBank/DDBJ databases">
        <authorList>
            <person name="Meier V. D."/>
        </authorList>
    </citation>
    <scope>NUCLEOTIDE SEQUENCE</scope>
    <source>
        <strain evidence="1">AVDCRST_MAG77</strain>
    </source>
</reference>